<dbReference type="SUPFAM" id="SSF82771">
    <property type="entry name" value="GIY-YIG endonuclease"/>
    <property type="match status" value="1"/>
</dbReference>
<evidence type="ECO:0000313" key="1">
    <source>
        <dbReference type="EMBL" id="AWH14759.1"/>
    </source>
</evidence>
<dbReference type="GeneID" id="65113131"/>
<name>A0A2S1PDX1_9CAUD</name>
<keyword evidence="1" id="KW-0378">Hydrolase</keyword>
<reference evidence="1 2" key="1">
    <citation type="submission" date="2018-04" db="EMBL/GenBank/DDBJ databases">
        <title>Complete genome sequences of new Aeromonas and Pseudomonas phages promising in phage therapy dedicated to aquaculture.</title>
        <authorList>
            <person name="Kolsut J."/>
            <person name="Wojcik E."/>
            <person name="Wojtasik A."/>
            <person name="Dastych J."/>
        </authorList>
    </citation>
    <scope>NUCLEOTIDE SEQUENCE [LARGE SCALE GENOMIC DNA]</scope>
</reference>
<dbReference type="EMBL" id="MH179476">
    <property type="protein sequence ID" value="AWH14759.1"/>
    <property type="molecule type" value="Genomic_DNA"/>
</dbReference>
<dbReference type="Proteomes" id="UP000246321">
    <property type="component" value="Segment"/>
</dbReference>
<keyword evidence="2" id="KW-1185">Reference proteome</keyword>
<organism evidence="1 2">
    <name type="scientific">Aeromonas phage 50AhydR13PP</name>
    <dbReference type="NCBI Taxonomy" id="2163978"/>
    <lineage>
        <taxon>Viruses</taxon>
        <taxon>Duplodnaviria</taxon>
        <taxon>Heunggongvirae</taxon>
        <taxon>Uroviricota</taxon>
        <taxon>Caudoviricetes</taxon>
        <taxon>Pantevenvirales</taxon>
        <taxon>Straboviridae</taxon>
        <taxon>Tulanevirus</taxon>
        <taxon>Tulanevirus 50ahydr13pp</taxon>
    </lineage>
</organism>
<sequence>MPGLTARGESPFYRTYVTKFETSSGEKIYCGMHKSTHINPLSDPYCGSGLILRNAISKYGVSCIKSVEWFEHSTEEEMIEAEILLISSMVDNPNCTNIAYGGFGGNALRYASDERKEAFRETSRQKMIKRYKDSDEIKKHSNRMRVACNRPEERQKRVERHAELYSRPGYSERMSAIQKETQSRPDVKAKNAEGVRAARKAIKFLKQINISDVITIIDGRFVDKFKLADELSTKYDIKIKPKYFENYRPDINSLLG</sequence>
<dbReference type="GO" id="GO:0004519">
    <property type="term" value="F:endonuclease activity"/>
    <property type="evidence" value="ECO:0007669"/>
    <property type="project" value="UniProtKB-KW"/>
</dbReference>
<dbReference type="CDD" id="cd10444">
    <property type="entry name" value="GIY-YIG_SegABCDEFG"/>
    <property type="match status" value="1"/>
</dbReference>
<dbReference type="InterPro" id="IPR035901">
    <property type="entry name" value="GIY-YIG_endonuc_sf"/>
</dbReference>
<dbReference type="KEGG" id="vg:65113131"/>
<keyword evidence="1" id="KW-0255">Endonuclease</keyword>
<evidence type="ECO:0000313" key="2">
    <source>
        <dbReference type="Proteomes" id="UP000246321"/>
    </source>
</evidence>
<keyword evidence="1" id="KW-0540">Nuclease</keyword>
<dbReference type="RefSeq" id="YP_010095495.1">
    <property type="nucleotide sequence ID" value="NC_055746.1"/>
</dbReference>
<accession>A0A2S1PDX1</accession>
<proteinExistence type="predicted"/>
<protein>
    <submittedName>
        <fullName evidence="1">Putative GIY-YIG homing endonuclease</fullName>
    </submittedName>
</protein>